<dbReference type="InterPro" id="IPR025861">
    <property type="entry name" value="CobT_VWA_dom"/>
</dbReference>
<proteinExistence type="predicted"/>
<dbReference type="PROSITE" id="PS50234">
    <property type="entry name" value="VWFA"/>
    <property type="match status" value="1"/>
</dbReference>
<comment type="caution">
    <text evidence="4">The sequence shown here is derived from an EMBL/GenBank/DDBJ whole genome shotgun (WGS) entry which is preliminary data.</text>
</comment>
<dbReference type="InParanoid" id="A0A371RFK7"/>
<dbReference type="PANTHER" id="PTHR41248">
    <property type="entry name" value="NORD PROTEIN"/>
    <property type="match status" value="1"/>
</dbReference>
<dbReference type="GO" id="GO:0009236">
    <property type="term" value="P:cobalamin biosynthetic process"/>
    <property type="evidence" value="ECO:0007669"/>
    <property type="project" value="UniProtKB-UniRule"/>
</dbReference>
<feature type="region of interest" description="Disordered" evidence="2">
    <location>
        <begin position="214"/>
        <end position="305"/>
    </location>
</feature>
<dbReference type="Proteomes" id="UP000264589">
    <property type="component" value="Unassembled WGS sequence"/>
</dbReference>
<sequence length="622" mass="69298">MSETESPLERFKRLLGQTAKAIAADPEAEIKFGGEQPKVTGNEARIPVPPRRLDVAKRAIARGHSDAAALKLAHHDELLHAKLTPQNAQGAAVYSALEEMRIEAIGTRHLDGVGDNLEAALTKRLEDKGYQRLEDRQDIPLTEIMALLARERMTGREVPEPARKLVDLWRKDIEDKAGDALDELAKLGDLGDQAAFSDLILDLLADLDIADEKGNEEAEDQNADDESQAEEDDAPDDPGKDENDGKDDAPEDDQEEDSVPELGEAREGEAEIRDEPAEWDESDEEADARARAEMAQRQNLPDDMGLNYHPYTTQFDETVHPDELCDPEELTRLRLQLDNQLEGLHAVVARLANRLQRRLLAQQNRAWQFDLDEGILDAARLARVVVDPTQPLSYKQEKDQPFKDTSVTLLIDNSGSMRGRPITVAALCGDILARTLERCGVSVEILGFTTRAWKGGQSREKWVMDGRPKNPGRLNDLRHIIYKPASVPWRRAKDNLALMLKEGLLKENIDGEALKWAHDRLLSRPEARRILMVISDGAPVDDTTSSANGAGYLDRHLRDVISYIENMSPVELLAIGIGHDVTRFYRRALTIADVEQLGGAMTDQLAALFDDDVPPAVMRRRA</sequence>
<protein>
    <recommendedName>
        <fullName evidence="1">Cobaltochelatase subunit CobT</fullName>
        <ecNumber evidence="1">6.6.1.2</ecNumber>
    </recommendedName>
</protein>
<dbReference type="InterPro" id="IPR051928">
    <property type="entry name" value="NorD/CobT"/>
</dbReference>
<feature type="domain" description="VWFA" evidence="3">
    <location>
        <begin position="406"/>
        <end position="622"/>
    </location>
</feature>
<dbReference type="EMBL" id="QUQO01000001">
    <property type="protein sequence ID" value="RFB04236.1"/>
    <property type="molecule type" value="Genomic_DNA"/>
</dbReference>
<organism evidence="4 5">
    <name type="scientific">Parvularcula marina</name>
    <dbReference type="NCBI Taxonomy" id="2292771"/>
    <lineage>
        <taxon>Bacteria</taxon>
        <taxon>Pseudomonadati</taxon>
        <taxon>Pseudomonadota</taxon>
        <taxon>Alphaproteobacteria</taxon>
        <taxon>Parvularculales</taxon>
        <taxon>Parvularculaceae</taxon>
        <taxon>Parvularcula</taxon>
    </lineage>
</organism>
<dbReference type="InterPro" id="IPR036465">
    <property type="entry name" value="vWFA_dom_sf"/>
</dbReference>
<reference evidence="4 5" key="1">
    <citation type="submission" date="2018-08" db="EMBL/GenBank/DDBJ databases">
        <title>Parvularcula sp. SM1705, isolated from surface water of the South Sea China.</title>
        <authorList>
            <person name="Sun L."/>
        </authorList>
    </citation>
    <scope>NUCLEOTIDE SEQUENCE [LARGE SCALE GENOMIC DNA]</scope>
    <source>
        <strain evidence="4 5">SM1705</strain>
    </source>
</reference>
<dbReference type="EC" id="6.6.1.2" evidence="1"/>
<dbReference type="PIRSF" id="PIRSF031715">
    <property type="entry name" value="Cob_chel_CobT"/>
    <property type="match status" value="1"/>
</dbReference>
<dbReference type="NCBIfam" id="TIGR01651">
    <property type="entry name" value="CobT"/>
    <property type="match status" value="1"/>
</dbReference>
<dbReference type="RefSeq" id="WP_116390864.1">
    <property type="nucleotide sequence ID" value="NZ_QUQO01000001.1"/>
</dbReference>
<keyword evidence="5" id="KW-1185">Reference proteome</keyword>
<feature type="compositionally biased region" description="Acidic residues" evidence="2">
    <location>
        <begin position="277"/>
        <end position="286"/>
    </location>
</feature>
<evidence type="ECO:0000313" key="4">
    <source>
        <dbReference type="EMBL" id="RFB04236.1"/>
    </source>
</evidence>
<dbReference type="OrthoDB" id="9764783at2"/>
<feature type="compositionally biased region" description="Acidic residues" evidence="2">
    <location>
        <begin position="249"/>
        <end position="259"/>
    </location>
</feature>
<keyword evidence="4" id="KW-0436">Ligase</keyword>
<dbReference type="Gene3D" id="3.40.50.410">
    <property type="entry name" value="von Willebrand factor, type A domain"/>
    <property type="match status" value="1"/>
</dbReference>
<evidence type="ECO:0000313" key="5">
    <source>
        <dbReference type="Proteomes" id="UP000264589"/>
    </source>
</evidence>
<name>A0A371RFK7_9PROT</name>
<dbReference type="GO" id="GO:0051116">
    <property type="term" value="F:cobaltochelatase activity"/>
    <property type="evidence" value="ECO:0007669"/>
    <property type="project" value="UniProtKB-UniRule"/>
</dbReference>
<evidence type="ECO:0000259" key="3">
    <source>
        <dbReference type="PROSITE" id="PS50234"/>
    </source>
</evidence>
<dbReference type="InterPro" id="IPR002035">
    <property type="entry name" value="VWF_A"/>
</dbReference>
<dbReference type="PANTHER" id="PTHR41248:SF1">
    <property type="entry name" value="NORD PROTEIN"/>
    <property type="match status" value="1"/>
</dbReference>
<gene>
    <name evidence="4" type="primary">cobT</name>
    <name evidence="4" type="ORF">DX908_02415</name>
</gene>
<dbReference type="InterPro" id="IPR006538">
    <property type="entry name" value="CobT"/>
</dbReference>
<evidence type="ECO:0000256" key="1">
    <source>
        <dbReference type="NCBIfam" id="TIGR01651"/>
    </source>
</evidence>
<dbReference type="CDD" id="cd01454">
    <property type="entry name" value="vWA_norD_type"/>
    <property type="match status" value="1"/>
</dbReference>
<feature type="compositionally biased region" description="Basic and acidic residues" evidence="2">
    <location>
        <begin position="263"/>
        <end position="276"/>
    </location>
</feature>
<feature type="compositionally biased region" description="Basic and acidic residues" evidence="2">
    <location>
        <begin position="237"/>
        <end position="248"/>
    </location>
</feature>
<evidence type="ECO:0000256" key="2">
    <source>
        <dbReference type="SAM" id="MobiDB-lite"/>
    </source>
</evidence>
<dbReference type="SUPFAM" id="SSF53300">
    <property type="entry name" value="vWA-like"/>
    <property type="match status" value="1"/>
</dbReference>
<dbReference type="Pfam" id="PF11775">
    <property type="entry name" value="CobT_C"/>
    <property type="match status" value="1"/>
</dbReference>
<dbReference type="SMART" id="SM00327">
    <property type="entry name" value="VWA"/>
    <property type="match status" value="1"/>
</dbReference>
<accession>A0A371RFK7</accession>
<feature type="compositionally biased region" description="Acidic residues" evidence="2">
    <location>
        <begin position="217"/>
        <end position="236"/>
    </location>
</feature>
<dbReference type="Pfam" id="PF06213">
    <property type="entry name" value="CobT"/>
    <property type="match status" value="1"/>
</dbReference>
<dbReference type="AlphaFoldDB" id="A0A371RFK7"/>